<feature type="compositionally biased region" description="Basic and acidic residues" evidence="1">
    <location>
        <begin position="407"/>
        <end position="423"/>
    </location>
</feature>
<feature type="region of interest" description="Disordered" evidence="1">
    <location>
        <begin position="67"/>
        <end position="87"/>
    </location>
</feature>
<accession>Q2GYR1</accession>
<keyword evidence="3" id="KW-1185">Reference proteome</keyword>
<dbReference type="GeneID" id="4393217"/>
<name>Q2GYR1_CHAGB</name>
<sequence>MIYECTPSIQMSKASTTPVISITTSSTTTNLPLRNRGHPANRQIQHDMHNTNNPKPLRIIRPAIHKPKHHGKHHPAQIPPRARQPRHQPIRMRKHMRNQCKVRPIPRLMKHRHQHHQPNHGPQIMRIQHPNHNQQHPRHHATHMHPPLLPPQLPPRHLIQHIAHDPPQRPCHKIQKPKHRGVVRCAGLPQIGEVAQVVGGQHRVDGQLAAEGAGVGGDVEEGVAAEEDGEGGVEGRGADDFFRVRGGVVEGEGCGGCGGGGGGFGEGFFEVGRGAVAVAGFADGGGGAGGFAWWESRNSKAGGKAYHVSMGVSLTQQQQADAAGDQAHQRHDKGDAPCLVGAVPPPMDKRIIHGRHDKVGDAAAGVAPTAREGVGGTDHVLVEPAGAPDLAGDKGAAQDSDKEADDVEPRRVLDQRRQPDGDAAHQQQQAEYPARAKLVAERASHEPDRKRGYERDDVGGLHRPVSRSPTKGGKVYQAQNDSMKPSHEKKKTRPWASMGFRMGTLRAFLFTGLTVGVRQRSDTWKPIVADAVAQGSSS</sequence>
<feature type="region of interest" description="Disordered" evidence="1">
    <location>
        <begin position="369"/>
        <end position="492"/>
    </location>
</feature>
<organism evidence="2 3">
    <name type="scientific">Chaetomium globosum (strain ATCC 6205 / CBS 148.51 / DSM 1962 / NBRC 6347 / NRRL 1970)</name>
    <name type="common">Soil fungus</name>
    <dbReference type="NCBI Taxonomy" id="306901"/>
    <lineage>
        <taxon>Eukaryota</taxon>
        <taxon>Fungi</taxon>
        <taxon>Dikarya</taxon>
        <taxon>Ascomycota</taxon>
        <taxon>Pezizomycotina</taxon>
        <taxon>Sordariomycetes</taxon>
        <taxon>Sordariomycetidae</taxon>
        <taxon>Sordariales</taxon>
        <taxon>Chaetomiaceae</taxon>
        <taxon>Chaetomium</taxon>
    </lineage>
</organism>
<feature type="compositionally biased region" description="Basic and acidic residues" evidence="1">
    <location>
        <begin position="438"/>
        <end position="460"/>
    </location>
</feature>
<dbReference type="eggNOG" id="ENOG502T4DF">
    <property type="taxonomic scope" value="Eukaryota"/>
</dbReference>
<proteinExistence type="predicted"/>
<gene>
    <name evidence="2" type="ORF">CHGG_06893</name>
</gene>
<feature type="compositionally biased region" description="Low complexity" evidence="1">
    <location>
        <begin position="317"/>
        <end position="326"/>
    </location>
</feature>
<dbReference type="OMA" id="HDKGDAP"/>
<dbReference type="VEuPathDB" id="FungiDB:CHGG_06893"/>
<evidence type="ECO:0000313" key="3">
    <source>
        <dbReference type="Proteomes" id="UP000001056"/>
    </source>
</evidence>
<dbReference type="AlphaFoldDB" id="Q2GYR1"/>
<dbReference type="EMBL" id="CH408033">
    <property type="protein sequence ID" value="EAQ85640.1"/>
    <property type="molecule type" value="Genomic_DNA"/>
</dbReference>
<protein>
    <submittedName>
        <fullName evidence="2">Uncharacterized protein</fullName>
    </submittedName>
</protein>
<dbReference type="InParanoid" id="Q2GYR1"/>
<dbReference type="RefSeq" id="XP_001224549.1">
    <property type="nucleotide sequence ID" value="XM_001224548.1"/>
</dbReference>
<dbReference type="HOGENOM" id="CLU_506214_0_0_1"/>
<dbReference type="Proteomes" id="UP000001056">
    <property type="component" value="Unassembled WGS sequence"/>
</dbReference>
<feature type="region of interest" description="Disordered" evidence="1">
    <location>
        <begin position="317"/>
        <end position="339"/>
    </location>
</feature>
<evidence type="ECO:0000256" key="1">
    <source>
        <dbReference type="SAM" id="MobiDB-lite"/>
    </source>
</evidence>
<evidence type="ECO:0000313" key="2">
    <source>
        <dbReference type="EMBL" id="EAQ85640.1"/>
    </source>
</evidence>
<reference evidence="3" key="1">
    <citation type="journal article" date="2015" name="Genome Announc.">
        <title>Draft genome sequence of the cellulolytic fungus Chaetomium globosum.</title>
        <authorList>
            <person name="Cuomo C.A."/>
            <person name="Untereiner W.A."/>
            <person name="Ma L.-J."/>
            <person name="Grabherr M."/>
            <person name="Birren B.W."/>
        </authorList>
    </citation>
    <scope>NUCLEOTIDE SEQUENCE [LARGE SCALE GENOMIC DNA]</scope>
    <source>
        <strain evidence="3">ATCC 6205 / CBS 148.51 / DSM 1962 / NBRC 6347 / NRRL 1970</strain>
    </source>
</reference>